<evidence type="ECO:0000256" key="3">
    <source>
        <dbReference type="ARBA" id="ARBA00022989"/>
    </source>
</evidence>
<keyword evidence="7" id="KW-1185">Reference proteome</keyword>
<evidence type="ECO:0000256" key="1">
    <source>
        <dbReference type="ARBA" id="ARBA00004141"/>
    </source>
</evidence>
<name>A0A1D1VNV6_RAMVA</name>
<feature type="transmembrane region" description="Helical" evidence="5">
    <location>
        <begin position="112"/>
        <end position="130"/>
    </location>
</feature>
<organism evidence="6 7">
    <name type="scientific">Ramazzottius varieornatus</name>
    <name type="common">Water bear</name>
    <name type="synonym">Tardigrade</name>
    <dbReference type="NCBI Taxonomy" id="947166"/>
    <lineage>
        <taxon>Eukaryota</taxon>
        <taxon>Metazoa</taxon>
        <taxon>Ecdysozoa</taxon>
        <taxon>Tardigrada</taxon>
        <taxon>Eutardigrada</taxon>
        <taxon>Parachela</taxon>
        <taxon>Hypsibioidea</taxon>
        <taxon>Ramazzottiidae</taxon>
        <taxon>Ramazzottius</taxon>
    </lineage>
</organism>
<comment type="caution">
    <text evidence="6">The sequence shown here is derived from an EMBL/GenBank/DDBJ whole genome shotgun (WGS) entry which is preliminary data.</text>
</comment>
<dbReference type="InterPro" id="IPR006214">
    <property type="entry name" value="Bax_inhibitor_1-related"/>
</dbReference>
<reference evidence="6 7" key="1">
    <citation type="journal article" date="2016" name="Nat. Commun.">
        <title>Extremotolerant tardigrade genome and improved radiotolerance of human cultured cells by tardigrade-unique protein.</title>
        <authorList>
            <person name="Hashimoto T."/>
            <person name="Horikawa D.D."/>
            <person name="Saito Y."/>
            <person name="Kuwahara H."/>
            <person name="Kozuka-Hata H."/>
            <person name="Shin-I T."/>
            <person name="Minakuchi Y."/>
            <person name="Ohishi K."/>
            <person name="Motoyama A."/>
            <person name="Aizu T."/>
            <person name="Enomoto A."/>
            <person name="Kondo K."/>
            <person name="Tanaka S."/>
            <person name="Hara Y."/>
            <person name="Koshikawa S."/>
            <person name="Sagara H."/>
            <person name="Miura T."/>
            <person name="Yokobori S."/>
            <person name="Miyagawa K."/>
            <person name="Suzuki Y."/>
            <person name="Kubo T."/>
            <person name="Oyama M."/>
            <person name="Kohara Y."/>
            <person name="Fujiyama A."/>
            <person name="Arakawa K."/>
            <person name="Katayama T."/>
            <person name="Toyoda A."/>
            <person name="Kunieda T."/>
        </authorList>
    </citation>
    <scope>NUCLEOTIDE SEQUENCE [LARGE SCALE GENOMIC DNA]</scope>
    <source>
        <strain evidence="6 7">YOKOZUNA-1</strain>
    </source>
</reference>
<keyword evidence="2 5" id="KW-0812">Transmembrane</keyword>
<evidence type="ECO:0000313" key="7">
    <source>
        <dbReference type="Proteomes" id="UP000186922"/>
    </source>
</evidence>
<feature type="transmembrane region" description="Helical" evidence="5">
    <location>
        <begin position="173"/>
        <end position="195"/>
    </location>
</feature>
<dbReference type="PANTHER" id="PTHR23291">
    <property type="entry name" value="BAX INHIBITOR-RELATED"/>
    <property type="match status" value="1"/>
</dbReference>
<dbReference type="STRING" id="947166.A0A1D1VNV6"/>
<feature type="transmembrane region" description="Helical" evidence="5">
    <location>
        <begin position="67"/>
        <end position="91"/>
    </location>
</feature>
<evidence type="ECO:0000313" key="6">
    <source>
        <dbReference type="EMBL" id="GAV02631.1"/>
    </source>
</evidence>
<gene>
    <name evidence="6" type="primary">RvY_13171-1</name>
    <name evidence="6" type="synonym">RvY_13171.1</name>
    <name evidence="6" type="ORF">RvY_13171</name>
</gene>
<feature type="transmembrane region" description="Helical" evidence="5">
    <location>
        <begin position="254"/>
        <end position="276"/>
    </location>
</feature>
<comment type="similarity">
    <text evidence="5">Belongs to the BI1 family.</text>
</comment>
<dbReference type="InterPro" id="IPR035871">
    <property type="entry name" value="GHITM"/>
</dbReference>
<dbReference type="PANTHER" id="PTHR23291:SF112">
    <property type="entry name" value="GROWTH HORMONE-INDUCIBLE TRANSMEMBRANE PROTEIN"/>
    <property type="match status" value="1"/>
</dbReference>
<protein>
    <recommendedName>
        <fullName evidence="8">Growth hormone-inducible transmembrane protein</fullName>
    </recommendedName>
</protein>
<dbReference type="AlphaFoldDB" id="A0A1D1VNV6"/>
<feature type="transmembrane region" description="Helical" evidence="5">
    <location>
        <begin position="306"/>
        <end position="325"/>
    </location>
</feature>
<evidence type="ECO:0000256" key="5">
    <source>
        <dbReference type="RuleBase" id="RU004379"/>
    </source>
</evidence>
<sequence length="330" mass="35135">MSLFRMTCSSIIPRTIIRTHLRTLTEEAPRARRADLLARQKLSGKQPTFKERMMAPAGESAFNAGKIALAGGSAVGIALLCYYGLGMSGQASLADRAMMWPEYVRTRIRDTYSYLAASLGVTAGAAYGVSRSPQLMSFFMRAGWMPMIVSMVAIIGTGMLARSIPYENTAVKHAAWLLHAATIGAMIAPLTLLGGPVMMRAAMYTAGIVGGLSTVAACAPSDKFLMMGGPLAIGLGVVFAASLGSAFLPPTTALGAGLYSISMYGGLLLFSAFLLYNTQRVVRAAEMIPPDGYGVRKYDPINAMMAIYMDIINIFVRMAALLAGGGNRRR</sequence>
<keyword evidence="4 5" id="KW-0472">Membrane</keyword>
<dbReference type="CDD" id="cd10431">
    <property type="entry name" value="GHITM"/>
    <property type="match status" value="1"/>
</dbReference>
<comment type="subcellular location">
    <subcellularLocation>
        <location evidence="1">Membrane</location>
        <topology evidence="1">Multi-pass membrane protein</topology>
    </subcellularLocation>
</comment>
<keyword evidence="3 5" id="KW-1133">Transmembrane helix</keyword>
<feature type="transmembrane region" description="Helical" evidence="5">
    <location>
        <begin position="142"/>
        <end position="161"/>
    </location>
</feature>
<evidence type="ECO:0008006" key="8">
    <source>
        <dbReference type="Google" id="ProtNLM"/>
    </source>
</evidence>
<dbReference type="EMBL" id="BDGG01000008">
    <property type="protein sequence ID" value="GAV02631.1"/>
    <property type="molecule type" value="Genomic_DNA"/>
</dbReference>
<dbReference type="Proteomes" id="UP000186922">
    <property type="component" value="Unassembled WGS sequence"/>
</dbReference>
<proteinExistence type="inferred from homology"/>
<dbReference type="Pfam" id="PF01027">
    <property type="entry name" value="Bax1-I"/>
    <property type="match status" value="1"/>
</dbReference>
<feature type="transmembrane region" description="Helical" evidence="5">
    <location>
        <begin position="231"/>
        <end position="248"/>
    </location>
</feature>
<dbReference type="OrthoDB" id="6285520at2759"/>
<evidence type="ECO:0000256" key="2">
    <source>
        <dbReference type="ARBA" id="ARBA00022692"/>
    </source>
</evidence>
<accession>A0A1D1VNV6</accession>
<dbReference type="GO" id="GO:0005743">
    <property type="term" value="C:mitochondrial inner membrane"/>
    <property type="evidence" value="ECO:0007669"/>
    <property type="project" value="TreeGrafter"/>
</dbReference>
<evidence type="ECO:0000256" key="4">
    <source>
        <dbReference type="ARBA" id="ARBA00023136"/>
    </source>
</evidence>